<dbReference type="EMBL" id="QTSX02004290">
    <property type="protein sequence ID" value="KAJ9066443.1"/>
    <property type="molecule type" value="Genomic_DNA"/>
</dbReference>
<sequence length="435" mass="50561">MLPQILLEEVFSQLDRCQVYELRSLCLNFYRAALPWLFGIHSLKQTEDLDYISFLKKNGKHVRGLSIDSLKNYQLLLDQGLSLSTGFPQLRSLRLRFSYQDAKITKSMVADCLKLECLKHLSTVGLRNESPTILFPIYDVIESLYNDRCHLSILENWQHFKDLKKLFICSSSLWYGLFDTVQKSKEVPFEVIAISNDYEYYLNSRNLNHAWLYYIGSDYQLSLRVPYGLEYIEYMESIGLTGGLSFSTTFLEEEAHVDKLLNIPYLVEHLTVKGQSEALSEFYHKPYTTSIPSICLCSDDDFCETLVWQATKVSFEGYVNYENLFALANHSLPNLQKLYITGIIPQEIFPSLQGSFPQLIHFFSKSCQMDCFWPKLLEAAPKLMFIHTDYMPSNVLDIEKQRSLLQFMPYQNIFGNSGYLDDLTEFNKDLFESNK</sequence>
<evidence type="ECO:0000313" key="1">
    <source>
        <dbReference type="EMBL" id="KAJ9066443.1"/>
    </source>
</evidence>
<comment type="caution">
    <text evidence="1">The sequence shown here is derived from an EMBL/GenBank/DDBJ whole genome shotgun (WGS) entry which is preliminary data.</text>
</comment>
<protein>
    <submittedName>
        <fullName evidence="1">Uncharacterized protein</fullName>
    </submittedName>
</protein>
<gene>
    <name evidence="1" type="ORF">DSO57_1009428</name>
</gene>
<proteinExistence type="predicted"/>
<reference evidence="1" key="1">
    <citation type="submission" date="2022-04" db="EMBL/GenBank/DDBJ databases">
        <title>Genome of the entomopathogenic fungus Entomophthora muscae.</title>
        <authorList>
            <person name="Elya C."/>
            <person name="Lovett B.R."/>
            <person name="Lee E."/>
            <person name="Macias A.M."/>
            <person name="Hajek A.E."/>
            <person name="De Bivort B.L."/>
            <person name="Kasson M.T."/>
            <person name="De Fine Licht H.H."/>
            <person name="Stajich J.E."/>
        </authorList>
    </citation>
    <scope>NUCLEOTIDE SEQUENCE</scope>
    <source>
        <strain evidence="1">Berkeley</strain>
    </source>
</reference>
<dbReference type="Proteomes" id="UP001165960">
    <property type="component" value="Unassembled WGS sequence"/>
</dbReference>
<keyword evidence="2" id="KW-1185">Reference proteome</keyword>
<evidence type="ECO:0000313" key="2">
    <source>
        <dbReference type="Proteomes" id="UP001165960"/>
    </source>
</evidence>
<accession>A0ACC2SVL6</accession>
<organism evidence="1 2">
    <name type="scientific">Entomophthora muscae</name>
    <dbReference type="NCBI Taxonomy" id="34485"/>
    <lineage>
        <taxon>Eukaryota</taxon>
        <taxon>Fungi</taxon>
        <taxon>Fungi incertae sedis</taxon>
        <taxon>Zoopagomycota</taxon>
        <taxon>Entomophthoromycotina</taxon>
        <taxon>Entomophthoromycetes</taxon>
        <taxon>Entomophthorales</taxon>
        <taxon>Entomophthoraceae</taxon>
        <taxon>Entomophthora</taxon>
    </lineage>
</organism>
<name>A0ACC2SVL6_9FUNG</name>